<gene>
    <name evidence="2" type="ORF">JI75_01870</name>
</gene>
<dbReference type="Proteomes" id="UP000031121">
    <property type="component" value="Chromosome"/>
</dbReference>
<reference evidence="3" key="1">
    <citation type="submission" date="2014-08" db="EMBL/GenBank/DDBJ databases">
        <title>Coriobacteriaceae sp. complete genome.</title>
        <authorList>
            <person name="Looft T."/>
            <person name="Bayles D.O."/>
            <person name="Stanton T.B."/>
        </authorList>
    </citation>
    <scope>NUCLEOTIDE SEQUENCE [LARGE SCALE GENOMIC DNA]</scope>
    <source>
        <strain evidence="3">68-1-3</strain>
    </source>
</reference>
<dbReference type="OrthoDB" id="280278at2"/>
<evidence type="ECO:0000259" key="1">
    <source>
        <dbReference type="Pfam" id="PF02579"/>
    </source>
</evidence>
<organism evidence="2 3">
    <name type="scientific">Berryella intestinalis</name>
    <dbReference type="NCBI Taxonomy" id="1531429"/>
    <lineage>
        <taxon>Bacteria</taxon>
        <taxon>Bacillati</taxon>
        <taxon>Actinomycetota</taxon>
        <taxon>Coriobacteriia</taxon>
        <taxon>Eggerthellales</taxon>
        <taxon>Eggerthellaceae</taxon>
        <taxon>Berryella</taxon>
    </lineage>
</organism>
<proteinExistence type="predicted"/>
<accession>A0A0A8B2P6</accession>
<dbReference type="Gene3D" id="3.30.420.130">
    <property type="entry name" value="Dinitrogenase iron-molybdenum cofactor biosynthesis domain"/>
    <property type="match status" value="1"/>
</dbReference>
<reference evidence="2 3" key="2">
    <citation type="journal article" date="2015" name="Genome Announc.">
        <title>Complete Genome Sequence of Coriobacteriaceae Strain 68-1-3, a Novel Mucus-Degrading Isolate from the Swine Intestinal Tract.</title>
        <authorList>
            <person name="Looft T."/>
            <person name="Bayles D.O."/>
            <person name="Alt D.P."/>
            <person name="Stanton T.B."/>
        </authorList>
    </citation>
    <scope>NUCLEOTIDE SEQUENCE [LARGE SCALE GENOMIC DNA]</scope>
    <source>
        <strain evidence="2 3">68-1-3</strain>
    </source>
</reference>
<sequence>MVVAVACNGLRIPALFAHATDLTFYRVDRGVIVGSRTIPLGDFPSQQRPDLVWSLGANALACRSIDVGSRAALEEKGVEVFLAQADDPASAVREYLHEAFLASDGLQEEALT</sequence>
<dbReference type="EMBL" id="CP009302">
    <property type="protein sequence ID" value="AJC11619.1"/>
    <property type="molecule type" value="Genomic_DNA"/>
</dbReference>
<evidence type="ECO:0000313" key="3">
    <source>
        <dbReference type="Proteomes" id="UP000031121"/>
    </source>
</evidence>
<dbReference type="RefSeq" id="WP_039688297.1">
    <property type="nucleotide sequence ID" value="NZ_CP009302.1"/>
</dbReference>
<dbReference type="SUPFAM" id="SSF53146">
    <property type="entry name" value="Nitrogenase accessory factor-like"/>
    <property type="match status" value="1"/>
</dbReference>
<feature type="domain" description="Dinitrogenase iron-molybdenum cofactor biosynthesis" evidence="1">
    <location>
        <begin position="10"/>
        <end position="96"/>
    </location>
</feature>
<dbReference type="HOGENOM" id="CLU_2141664_0_0_11"/>
<dbReference type="KEGG" id="cbac:JI75_01870"/>
<dbReference type="InterPro" id="IPR036105">
    <property type="entry name" value="DiNase_FeMo-co_biosyn_sf"/>
</dbReference>
<dbReference type="Pfam" id="PF02579">
    <property type="entry name" value="Nitro_FeMo-Co"/>
    <property type="match status" value="1"/>
</dbReference>
<keyword evidence="3" id="KW-1185">Reference proteome</keyword>
<protein>
    <recommendedName>
        <fullName evidence="1">Dinitrogenase iron-molybdenum cofactor biosynthesis domain-containing protein</fullName>
    </recommendedName>
</protein>
<evidence type="ECO:0000313" key="2">
    <source>
        <dbReference type="EMBL" id="AJC11619.1"/>
    </source>
</evidence>
<dbReference type="AlphaFoldDB" id="A0A0A8B2P6"/>
<dbReference type="InterPro" id="IPR003731">
    <property type="entry name" value="Di-Nase_FeMo-co_biosynth"/>
</dbReference>
<name>A0A0A8B2P6_9ACTN</name>